<dbReference type="InterPro" id="IPR002035">
    <property type="entry name" value="VWF_A"/>
</dbReference>
<dbReference type="KEGG" id="psco:LY89DRAFT_41524"/>
<dbReference type="Proteomes" id="UP000070700">
    <property type="component" value="Unassembled WGS sequence"/>
</dbReference>
<name>A0A194XDF8_MOLSC</name>
<dbReference type="InParanoid" id="A0A194XDF8"/>
<sequence>MTLSLPSDFLANSEVLELVKNALLQIHGLEIDISTHIIELTSKLEALQTSERLTMHSEGKSELARMILEIDHLIGILFDLTRPLQALQAVRYQRGEYWERRKKILAIKRASTEHPSSERVTSALQSALPSHRREIDTENELSQLPETLESGDTSIPELSPSSNTTASQPPVIRPTPRPSIPLAPRFKPSTHSDDNTVLGFMNVLQKCTVASVSTRPFVLVSKLTEWFRSTVQHGNRKITQAERLLASTYAYQGQPRVRDIDGCFLIFSILLELGHGELVIKFLSLDKADKHLPVDLYSLRSICRQMRLADAEKVAMHFHQLQWKYCPARLDLHMGREYSQIKIMPFSRKVRIDNDGGIASLWEVEVPEEFLGHSLREAVKSSRYNRTDDELGPRYHFALKVFEEDERDLFNAERDAFVALREQGGMITCLGEYTHRERSEQSKRRPESLKSSLDDKSDGVHQEFKTTYNLILETAELDLYEFFLNKNPPVLRSEVDAFWKRLFDVARAVRSIHNLSRPYQQGLHGNIMLDNILLIDGKFKLADLGFTKFARPGTEQLGVFRGGAESYGAPECYRQRSLSKSKISRNIDIWSLGCVFSVAATWIVLGSQGISQFRALRAQEIGGRVNLQQLLGTTSKDQVRIDIDDFFHDGSKVLPGVLSWHIFLRTALRTSDQVTSRVLDLVDRRMLVNSIPRFDADGICLGLDAIQRQVLAVRRNQEIPQDILSILQTEDDNPPGILRSSLSTISTATSSAPASIADEPSSAALPERLSKESLRSSALEAVEHPSRVLQRTSSPLRPRIPPTIPGFAQPDSMHQNVFQAREELEKLQKGQILGRMRKDETLSRYIHNFDIIFLVDNSETMIPYWYEATYLLETLLFKLRGLEGNGIDLQFGSSHLKIEGSKHSRFFQGFKDIVAAMGSSVAKPKIGNGSNLLFRLLAIVNAHLRLIRREGGQPLLLYVLTDGIWQDESQRDVVAGNLRETLIRLGHDGPSVAIQFIRFGDDPVAIDRLNRLDDGRFRFVDVNVCSIDVEPARGNVYKMLLGTITKKFDVERYEDYGLQTGVPFLDQSFNSYAMASGSGGPPQTRPGSSGTSSSVPSTFATSIFSETSGSSIFRPESPPSDSDELASHPGQRISRAVPEIGSGVPKPPHELENLHRKSRSTKK</sequence>
<evidence type="ECO:0000259" key="2">
    <source>
        <dbReference type="PROSITE" id="PS50011"/>
    </source>
</evidence>
<feature type="compositionally biased region" description="Polar residues" evidence="1">
    <location>
        <begin position="118"/>
        <end position="128"/>
    </location>
</feature>
<dbReference type="InterPro" id="IPR000719">
    <property type="entry name" value="Prot_kinase_dom"/>
</dbReference>
<feature type="compositionally biased region" description="Polar residues" evidence="1">
    <location>
        <begin position="1099"/>
        <end position="1111"/>
    </location>
</feature>
<dbReference type="PROSITE" id="PS50011">
    <property type="entry name" value="PROTEIN_KINASE_DOM"/>
    <property type="match status" value="1"/>
</dbReference>
<feature type="region of interest" description="Disordered" evidence="1">
    <location>
        <begin position="109"/>
        <end position="188"/>
    </location>
</feature>
<dbReference type="SUPFAM" id="SSF56112">
    <property type="entry name" value="Protein kinase-like (PK-like)"/>
    <property type="match status" value="1"/>
</dbReference>
<dbReference type="OrthoDB" id="5986190at2759"/>
<dbReference type="SUPFAM" id="SSF53300">
    <property type="entry name" value="vWA-like"/>
    <property type="match status" value="1"/>
</dbReference>
<feature type="region of interest" description="Disordered" evidence="1">
    <location>
        <begin position="1073"/>
        <end position="1163"/>
    </location>
</feature>
<dbReference type="PROSITE" id="PS50234">
    <property type="entry name" value="VWFA"/>
    <property type="match status" value="1"/>
</dbReference>
<feature type="region of interest" description="Disordered" evidence="1">
    <location>
        <begin position="435"/>
        <end position="457"/>
    </location>
</feature>
<feature type="region of interest" description="Disordered" evidence="1">
    <location>
        <begin position="776"/>
        <end position="811"/>
    </location>
</feature>
<dbReference type="SMART" id="SM00220">
    <property type="entry name" value="S_TKc"/>
    <property type="match status" value="1"/>
</dbReference>
<gene>
    <name evidence="4" type="ORF">LY89DRAFT_41524</name>
</gene>
<feature type="compositionally biased region" description="Low complexity" evidence="1">
    <location>
        <begin position="1081"/>
        <end position="1098"/>
    </location>
</feature>
<evidence type="ECO:0008006" key="6">
    <source>
        <dbReference type="Google" id="ProtNLM"/>
    </source>
</evidence>
<dbReference type="GO" id="GO:0005524">
    <property type="term" value="F:ATP binding"/>
    <property type="evidence" value="ECO:0007669"/>
    <property type="project" value="InterPro"/>
</dbReference>
<evidence type="ECO:0000313" key="4">
    <source>
        <dbReference type="EMBL" id="KUJ18189.1"/>
    </source>
</evidence>
<dbReference type="Pfam" id="PF00069">
    <property type="entry name" value="Pkinase"/>
    <property type="match status" value="1"/>
</dbReference>
<feature type="compositionally biased region" description="Polar residues" evidence="1">
    <location>
        <begin position="140"/>
        <end position="153"/>
    </location>
</feature>
<evidence type="ECO:0000259" key="3">
    <source>
        <dbReference type="PROSITE" id="PS50234"/>
    </source>
</evidence>
<dbReference type="AlphaFoldDB" id="A0A194XDF8"/>
<proteinExistence type="predicted"/>
<accession>A0A194XDF8</accession>
<evidence type="ECO:0000313" key="5">
    <source>
        <dbReference type="Proteomes" id="UP000070700"/>
    </source>
</evidence>
<dbReference type="GeneID" id="28817087"/>
<dbReference type="PANTHER" id="PTHR24359">
    <property type="entry name" value="SERINE/THREONINE-PROTEIN KINASE SBK1"/>
    <property type="match status" value="1"/>
</dbReference>
<dbReference type="EMBL" id="KQ947413">
    <property type="protein sequence ID" value="KUJ18189.1"/>
    <property type="molecule type" value="Genomic_DNA"/>
</dbReference>
<feature type="domain" description="VWFA" evidence="3">
    <location>
        <begin position="850"/>
        <end position="1012"/>
    </location>
</feature>
<feature type="domain" description="Protein kinase" evidence="2">
    <location>
        <begin position="365"/>
        <end position="711"/>
    </location>
</feature>
<evidence type="ECO:0000256" key="1">
    <source>
        <dbReference type="SAM" id="MobiDB-lite"/>
    </source>
</evidence>
<dbReference type="InterPro" id="IPR011009">
    <property type="entry name" value="Kinase-like_dom_sf"/>
</dbReference>
<reference evidence="4 5" key="1">
    <citation type="submission" date="2015-10" db="EMBL/GenBank/DDBJ databases">
        <title>Full genome of DAOMC 229536 Phialocephala scopiformis, a fungal endophyte of spruce producing the potent anti-insectan compound rugulosin.</title>
        <authorList>
            <consortium name="DOE Joint Genome Institute"/>
            <person name="Walker A.K."/>
            <person name="Frasz S.L."/>
            <person name="Seifert K.A."/>
            <person name="Miller J.D."/>
            <person name="Mondo S.J."/>
            <person name="Labutti K."/>
            <person name="Lipzen A."/>
            <person name="Dockter R."/>
            <person name="Kennedy M."/>
            <person name="Grigoriev I.V."/>
            <person name="Spatafora J.W."/>
        </authorList>
    </citation>
    <scope>NUCLEOTIDE SEQUENCE [LARGE SCALE GENOMIC DNA]</scope>
    <source>
        <strain evidence="4 5">CBS 120377</strain>
    </source>
</reference>
<dbReference type="RefSeq" id="XP_018072544.1">
    <property type="nucleotide sequence ID" value="XM_018207361.1"/>
</dbReference>
<protein>
    <recommendedName>
        <fullName evidence="6">Protein kinase domain-containing protein</fullName>
    </recommendedName>
</protein>
<dbReference type="GO" id="GO:0004674">
    <property type="term" value="F:protein serine/threonine kinase activity"/>
    <property type="evidence" value="ECO:0007669"/>
    <property type="project" value="TreeGrafter"/>
</dbReference>
<organism evidence="4 5">
    <name type="scientific">Mollisia scopiformis</name>
    <name type="common">Conifer needle endophyte fungus</name>
    <name type="synonym">Phialocephala scopiformis</name>
    <dbReference type="NCBI Taxonomy" id="149040"/>
    <lineage>
        <taxon>Eukaryota</taxon>
        <taxon>Fungi</taxon>
        <taxon>Dikarya</taxon>
        <taxon>Ascomycota</taxon>
        <taxon>Pezizomycotina</taxon>
        <taxon>Leotiomycetes</taxon>
        <taxon>Helotiales</taxon>
        <taxon>Mollisiaceae</taxon>
        <taxon>Mollisia</taxon>
    </lineage>
</organism>
<feature type="compositionally biased region" description="Polar residues" evidence="1">
    <location>
        <begin position="159"/>
        <end position="168"/>
    </location>
</feature>
<dbReference type="Gene3D" id="1.10.510.10">
    <property type="entry name" value="Transferase(Phosphotransferase) domain 1"/>
    <property type="match status" value="1"/>
</dbReference>
<keyword evidence="5" id="KW-1185">Reference proteome</keyword>
<dbReference type="InterPro" id="IPR036465">
    <property type="entry name" value="vWFA_dom_sf"/>
</dbReference>
<dbReference type="STRING" id="149040.A0A194XDF8"/>
<feature type="compositionally biased region" description="Pro residues" evidence="1">
    <location>
        <begin position="171"/>
        <end position="181"/>
    </location>
</feature>
<dbReference type="PANTHER" id="PTHR24359:SF1">
    <property type="entry name" value="INHIBITOR OF NUCLEAR FACTOR KAPPA-B KINASE EPSILON SUBUNIT HOMOLOG 1-RELATED"/>
    <property type="match status" value="1"/>
</dbReference>